<comment type="caution">
    <text evidence="3">The sequence shown here is derived from an EMBL/GenBank/DDBJ whole genome shotgun (WGS) entry which is preliminary data.</text>
</comment>
<accession>A0ABT7MD44</accession>
<feature type="transmembrane region" description="Helical" evidence="2">
    <location>
        <begin position="27"/>
        <end position="47"/>
    </location>
</feature>
<feature type="transmembrane region" description="Helical" evidence="2">
    <location>
        <begin position="163"/>
        <end position="181"/>
    </location>
</feature>
<feature type="compositionally biased region" description="Low complexity" evidence="1">
    <location>
        <begin position="10"/>
        <end position="22"/>
    </location>
</feature>
<keyword evidence="2" id="KW-1133">Transmembrane helix</keyword>
<evidence type="ECO:0000256" key="2">
    <source>
        <dbReference type="SAM" id="Phobius"/>
    </source>
</evidence>
<dbReference type="RefSeq" id="WP_286055126.1">
    <property type="nucleotide sequence ID" value="NZ_JASVWF010000005.1"/>
</dbReference>
<keyword evidence="2" id="KW-0472">Membrane</keyword>
<sequence>MTPQDAAERSSPPAGTTPTPTSSWRTIAWTLVVDVMVPFAAYLALLGLGVHEAAALATAGGVALVRAIVIWIREREVGALSILLVVRFSLGVIAALLTGDARFVLAKDSVITASVGLAILASLAFAKPLIYYIRRSLSPRPRAFDAQWTRSPEFRALNRRMTWVWGLGLITESSLRVLVIYTLPIEVAALLSQAMAALAIILLVAWTQWYGRRSPVDPEG</sequence>
<evidence type="ECO:0000313" key="3">
    <source>
        <dbReference type="EMBL" id="MDL5158587.1"/>
    </source>
</evidence>
<feature type="transmembrane region" description="Helical" evidence="2">
    <location>
        <begin position="53"/>
        <end position="72"/>
    </location>
</feature>
<keyword evidence="2" id="KW-0812">Transmembrane</keyword>
<feature type="transmembrane region" description="Helical" evidence="2">
    <location>
        <begin position="110"/>
        <end position="133"/>
    </location>
</feature>
<feature type="region of interest" description="Disordered" evidence="1">
    <location>
        <begin position="1"/>
        <end position="22"/>
    </location>
</feature>
<evidence type="ECO:0000256" key="1">
    <source>
        <dbReference type="SAM" id="MobiDB-lite"/>
    </source>
</evidence>
<evidence type="ECO:0000313" key="4">
    <source>
        <dbReference type="Proteomes" id="UP001231924"/>
    </source>
</evidence>
<proteinExistence type="predicted"/>
<keyword evidence="4" id="KW-1185">Reference proteome</keyword>
<feature type="transmembrane region" description="Helical" evidence="2">
    <location>
        <begin position="79"/>
        <end position="98"/>
    </location>
</feature>
<organism evidence="3 4">
    <name type="scientific">Actinomycetospora termitidis</name>
    <dbReference type="NCBI Taxonomy" id="3053470"/>
    <lineage>
        <taxon>Bacteria</taxon>
        <taxon>Bacillati</taxon>
        <taxon>Actinomycetota</taxon>
        <taxon>Actinomycetes</taxon>
        <taxon>Pseudonocardiales</taxon>
        <taxon>Pseudonocardiaceae</taxon>
        <taxon>Actinomycetospora</taxon>
    </lineage>
</organism>
<feature type="transmembrane region" description="Helical" evidence="2">
    <location>
        <begin position="187"/>
        <end position="206"/>
    </location>
</feature>
<gene>
    <name evidence="3" type="ORF">QRT03_21650</name>
</gene>
<dbReference type="Proteomes" id="UP001231924">
    <property type="component" value="Unassembled WGS sequence"/>
</dbReference>
<dbReference type="NCBIfam" id="NF041646">
    <property type="entry name" value="VC0807_fam"/>
    <property type="match status" value="1"/>
</dbReference>
<reference evidence="3 4" key="1">
    <citation type="submission" date="2023-06" db="EMBL/GenBank/DDBJ databases">
        <title>Actinomycetospora Odt1-22.</title>
        <authorList>
            <person name="Supong K."/>
        </authorList>
    </citation>
    <scope>NUCLEOTIDE SEQUENCE [LARGE SCALE GENOMIC DNA]</scope>
    <source>
        <strain evidence="3 4">Odt1-22</strain>
    </source>
</reference>
<protein>
    <submittedName>
        <fullName evidence="3">VC0807 family protein</fullName>
    </submittedName>
</protein>
<dbReference type="EMBL" id="JASVWF010000005">
    <property type="protein sequence ID" value="MDL5158587.1"/>
    <property type="molecule type" value="Genomic_DNA"/>
</dbReference>
<name>A0ABT7MD44_9PSEU</name>